<dbReference type="GO" id="GO:0006879">
    <property type="term" value="P:intracellular iron ion homeostasis"/>
    <property type="evidence" value="ECO:0007669"/>
    <property type="project" value="TreeGrafter"/>
</dbReference>
<evidence type="ECO:0000256" key="6">
    <source>
        <dbReference type="ARBA" id="ARBA00022989"/>
    </source>
</evidence>
<evidence type="ECO:0000256" key="3">
    <source>
        <dbReference type="ARBA" id="ARBA00022692"/>
    </source>
</evidence>
<keyword evidence="5 11" id="KW-0067">ATP-binding</keyword>
<dbReference type="GO" id="GO:0005886">
    <property type="term" value="C:plasma membrane"/>
    <property type="evidence" value="ECO:0007669"/>
    <property type="project" value="UniProtKB-SubCell"/>
</dbReference>
<evidence type="ECO:0000259" key="10">
    <source>
        <dbReference type="PROSITE" id="PS50929"/>
    </source>
</evidence>
<dbReference type="SMART" id="SM00382">
    <property type="entry name" value="AAA"/>
    <property type="match status" value="1"/>
</dbReference>
<feature type="transmembrane region" description="Helical" evidence="8">
    <location>
        <begin position="265"/>
        <end position="287"/>
    </location>
</feature>
<feature type="domain" description="ABC transporter" evidence="9">
    <location>
        <begin position="359"/>
        <end position="593"/>
    </location>
</feature>
<evidence type="ECO:0000259" key="9">
    <source>
        <dbReference type="PROSITE" id="PS50893"/>
    </source>
</evidence>
<evidence type="ECO:0000313" key="11">
    <source>
        <dbReference type="EMBL" id="MBK0397814.1"/>
    </source>
</evidence>
<evidence type="ECO:0000256" key="8">
    <source>
        <dbReference type="SAM" id="Phobius"/>
    </source>
</evidence>
<evidence type="ECO:0000256" key="7">
    <source>
        <dbReference type="ARBA" id="ARBA00023136"/>
    </source>
</evidence>
<keyword evidence="6 8" id="KW-1133">Transmembrane helix</keyword>
<dbReference type="InterPro" id="IPR003439">
    <property type="entry name" value="ABC_transporter-like_ATP-bd"/>
</dbReference>
<name>A0A8J7M428_9RHOB</name>
<evidence type="ECO:0000256" key="4">
    <source>
        <dbReference type="ARBA" id="ARBA00022741"/>
    </source>
</evidence>
<dbReference type="AlphaFoldDB" id="A0A8J7M428"/>
<dbReference type="CDD" id="cd18582">
    <property type="entry name" value="ABC_6TM_ATM1_ABCB7"/>
    <property type="match status" value="1"/>
</dbReference>
<evidence type="ECO:0000256" key="2">
    <source>
        <dbReference type="ARBA" id="ARBA00022448"/>
    </source>
</evidence>
<dbReference type="GO" id="GO:0016887">
    <property type="term" value="F:ATP hydrolysis activity"/>
    <property type="evidence" value="ECO:0007669"/>
    <property type="project" value="InterPro"/>
</dbReference>
<feature type="domain" description="ABC transmembrane type-1" evidence="10">
    <location>
        <begin position="39"/>
        <end position="325"/>
    </location>
</feature>
<dbReference type="SUPFAM" id="SSF52540">
    <property type="entry name" value="P-loop containing nucleoside triphosphate hydrolases"/>
    <property type="match status" value="1"/>
</dbReference>
<dbReference type="PROSITE" id="PS50929">
    <property type="entry name" value="ABC_TM1F"/>
    <property type="match status" value="1"/>
</dbReference>
<dbReference type="InterPro" id="IPR003593">
    <property type="entry name" value="AAA+_ATPase"/>
</dbReference>
<sequence>MRGSRRRALTQGTPDIKTLWRVLPDLWPEGRPELRVRVVIALLLLVAAKGATLVTPFLYRAAVDALEPGTAAQAVAAPVMLVVAYGVVRLSGTVLQQVRDMIFARVSQHALRGLANRTFAHVHRLSLGYHLARRTGELSRVVDRGIKAIDFLLRFLVFNVVPLALELVVVCIIFWVEFGFAYFAVLLATIAAYVVFTFRVTEWRLKIRVQMNKDDQDAHQKAVDSLLNYETVKYFNAESRESARYDRAMASYQEAAIKTATSLGILNSGQAAIIAAGLVGVMAMSAVEVQAGSLTVGSFVMVNAFLIQITVPLNFLGTVYREIRQSMIDMREMYALADTAPEVVDRPGVPPLRVGEGRVRFRDVEFGYGPERPILRGVDFDVAGGGTLAVVGPSGAGKSTIARLLFRFYDVTGGAIEIDGQDLRGVQQTSIRAAIGVVPQDTVLFNDTIGYNIAYGAEKASRDDVERAARAARIHDFIMTLPEGYDTMVGERGLKLSGGEKQRVAIARTILKDPPILILDEATSALDTGTEREIQAELRRLGQGRTVLMIAHRLSTVVDADEIVVLEAGRVVERGRHERLLALGGRYAEMWARQEAEAETA</sequence>
<dbReference type="EMBL" id="JAEHHL010000001">
    <property type="protein sequence ID" value="MBK0397814.1"/>
    <property type="molecule type" value="Genomic_DNA"/>
</dbReference>
<dbReference type="Pfam" id="PF00005">
    <property type="entry name" value="ABC_tran"/>
    <property type="match status" value="1"/>
</dbReference>
<dbReference type="InterPro" id="IPR027417">
    <property type="entry name" value="P-loop_NTPase"/>
</dbReference>
<keyword evidence="12" id="KW-1185">Reference proteome</keyword>
<keyword evidence="4" id="KW-0547">Nucleotide-binding</keyword>
<comment type="subcellular location">
    <subcellularLocation>
        <location evidence="1">Cell membrane</location>
        <topology evidence="1">Multi-pass membrane protein</topology>
    </subcellularLocation>
</comment>
<feature type="transmembrane region" description="Helical" evidence="8">
    <location>
        <begin position="38"/>
        <end position="59"/>
    </location>
</feature>
<dbReference type="FunFam" id="3.40.50.300:FF:000186">
    <property type="entry name" value="ATP-binding cassette sub-family B member 7, mitochondrial"/>
    <property type="match status" value="1"/>
</dbReference>
<comment type="caution">
    <text evidence="11">The sequence shown here is derived from an EMBL/GenBank/DDBJ whole genome shotgun (WGS) entry which is preliminary data.</text>
</comment>
<dbReference type="InterPro" id="IPR011527">
    <property type="entry name" value="ABC1_TM_dom"/>
</dbReference>
<dbReference type="Pfam" id="PF00664">
    <property type="entry name" value="ABC_membrane"/>
    <property type="match status" value="1"/>
</dbReference>
<dbReference type="InterPro" id="IPR036640">
    <property type="entry name" value="ABC1_TM_sf"/>
</dbReference>
<keyword evidence="3 8" id="KW-0812">Transmembrane</keyword>
<dbReference type="CDD" id="cd03253">
    <property type="entry name" value="ABCC_ATM1_transporter"/>
    <property type="match status" value="1"/>
</dbReference>
<dbReference type="Proteomes" id="UP000655420">
    <property type="component" value="Unassembled WGS sequence"/>
</dbReference>
<dbReference type="PROSITE" id="PS50893">
    <property type="entry name" value="ABC_TRANSPORTER_2"/>
    <property type="match status" value="1"/>
</dbReference>
<proteinExistence type="predicted"/>
<evidence type="ECO:0000313" key="12">
    <source>
        <dbReference type="Proteomes" id="UP000655420"/>
    </source>
</evidence>
<feature type="transmembrane region" description="Helical" evidence="8">
    <location>
        <begin position="181"/>
        <end position="201"/>
    </location>
</feature>
<evidence type="ECO:0000256" key="1">
    <source>
        <dbReference type="ARBA" id="ARBA00004651"/>
    </source>
</evidence>
<reference evidence="11" key="1">
    <citation type="submission" date="2020-12" db="EMBL/GenBank/DDBJ databases">
        <title>Bacterial taxonomy.</title>
        <authorList>
            <person name="Pan X."/>
        </authorList>
    </citation>
    <scope>NUCLEOTIDE SEQUENCE</scope>
    <source>
        <strain evidence="11">M0105</strain>
    </source>
</reference>
<feature type="transmembrane region" description="Helical" evidence="8">
    <location>
        <begin position="151"/>
        <end position="175"/>
    </location>
</feature>
<dbReference type="InterPro" id="IPR039421">
    <property type="entry name" value="Type_1_exporter"/>
</dbReference>
<dbReference type="Gene3D" id="3.40.50.300">
    <property type="entry name" value="P-loop containing nucleotide triphosphate hydrolases"/>
    <property type="match status" value="1"/>
</dbReference>
<dbReference type="GO" id="GO:0005524">
    <property type="term" value="F:ATP binding"/>
    <property type="evidence" value="ECO:0007669"/>
    <property type="project" value="UniProtKB-KW"/>
</dbReference>
<feature type="transmembrane region" description="Helical" evidence="8">
    <location>
        <begin position="299"/>
        <end position="320"/>
    </location>
</feature>
<organism evidence="11 12">
    <name type="scientific">Thermohalobaculum xanthum</name>
    <dbReference type="NCBI Taxonomy" id="2753746"/>
    <lineage>
        <taxon>Bacteria</taxon>
        <taxon>Pseudomonadati</taxon>
        <taxon>Pseudomonadota</taxon>
        <taxon>Alphaproteobacteria</taxon>
        <taxon>Rhodobacterales</taxon>
        <taxon>Paracoccaceae</taxon>
        <taxon>Thermohalobaculum</taxon>
    </lineage>
</organism>
<evidence type="ECO:0000256" key="5">
    <source>
        <dbReference type="ARBA" id="ARBA00022840"/>
    </source>
</evidence>
<keyword evidence="7 8" id="KW-0472">Membrane</keyword>
<feature type="transmembrane region" description="Helical" evidence="8">
    <location>
        <begin position="71"/>
        <end position="91"/>
    </location>
</feature>
<accession>A0A8J7M428</accession>
<dbReference type="PROSITE" id="PS00211">
    <property type="entry name" value="ABC_TRANSPORTER_1"/>
    <property type="match status" value="1"/>
</dbReference>
<dbReference type="PANTHER" id="PTHR24221">
    <property type="entry name" value="ATP-BINDING CASSETTE SUB-FAMILY B"/>
    <property type="match status" value="1"/>
</dbReference>
<gene>
    <name evidence="11" type="ORF">H0I76_01310</name>
</gene>
<dbReference type="SUPFAM" id="SSF90123">
    <property type="entry name" value="ABC transporter transmembrane region"/>
    <property type="match status" value="1"/>
</dbReference>
<protein>
    <submittedName>
        <fullName evidence="11">ABC transporter ATP-binding protein/permease</fullName>
    </submittedName>
</protein>
<keyword evidence="2" id="KW-0813">Transport</keyword>
<dbReference type="Gene3D" id="1.20.1560.10">
    <property type="entry name" value="ABC transporter type 1, transmembrane domain"/>
    <property type="match status" value="1"/>
</dbReference>
<dbReference type="RefSeq" id="WP_200606015.1">
    <property type="nucleotide sequence ID" value="NZ_JAEHHL010000001.1"/>
</dbReference>
<dbReference type="InterPro" id="IPR017871">
    <property type="entry name" value="ABC_transporter-like_CS"/>
</dbReference>
<dbReference type="GO" id="GO:0140359">
    <property type="term" value="F:ABC-type transporter activity"/>
    <property type="evidence" value="ECO:0007669"/>
    <property type="project" value="InterPro"/>
</dbReference>
<dbReference type="PANTHER" id="PTHR24221:SF402">
    <property type="entry name" value="IRON-SULFUR CLUSTERS TRANSPORTER ABCB7, MITOCHONDRIAL"/>
    <property type="match status" value="1"/>
</dbReference>